<dbReference type="RefSeq" id="WP_096298034.1">
    <property type="nucleotide sequence ID" value="NZ_CP023406.1"/>
</dbReference>
<reference evidence="2" key="1">
    <citation type="submission" date="2017-09" db="EMBL/GenBank/DDBJ databases">
        <title>Luteimonas liuhanmingii sp.nov., isolated from the intestinal contents of Tibetan Plateau Pika in Yushu, Qinghai Province, China.</title>
        <authorList>
            <person name="Gui Z."/>
        </authorList>
    </citation>
    <scope>NUCLEOTIDE SEQUENCE [LARGE SCALE GENOMIC DNA]</scope>
    <source>
        <strain evidence="2">100111</strain>
    </source>
</reference>
<name>A0A290XEF9_9GAMM</name>
<dbReference type="InterPro" id="IPR012338">
    <property type="entry name" value="Beta-lactam/transpept-like"/>
</dbReference>
<sequence length="126" mass="13708">MNRPGFSGLHYSEDYIDPGVWKYSAAASTAEARRLHRSDRYFEYRPQVRPEGHHGEAFHYRTVNADMAGWAVARLGHVGREAALGTAAAADGHRAGGLHAGGRHRHALRLAMASAPDCATLDGWAC</sequence>
<organism evidence="1 2">
    <name type="scientific">Luteimonas chenhongjianii</name>
    <dbReference type="NCBI Taxonomy" id="2006110"/>
    <lineage>
        <taxon>Bacteria</taxon>
        <taxon>Pseudomonadati</taxon>
        <taxon>Pseudomonadota</taxon>
        <taxon>Gammaproteobacteria</taxon>
        <taxon>Lysobacterales</taxon>
        <taxon>Lysobacteraceae</taxon>
        <taxon>Luteimonas</taxon>
    </lineage>
</organism>
<dbReference type="EMBL" id="CP023406">
    <property type="protein sequence ID" value="ATD67525.1"/>
    <property type="molecule type" value="Genomic_DNA"/>
</dbReference>
<keyword evidence="2" id="KW-1185">Reference proteome</keyword>
<dbReference type="SUPFAM" id="SSF56601">
    <property type="entry name" value="beta-lactamase/transpeptidase-like"/>
    <property type="match status" value="1"/>
</dbReference>
<dbReference type="Gene3D" id="1.20.58.710">
    <property type="match status" value="1"/>
</dbReference>
<dbReference type="KEGG" id="lum:CNR27_08825"/>
<proteinExistence type="predicted"/>
<evidence type="ECO:0000313" key="2">
    <source>
        <dbReference type="Proteomes" id="UP000218968"/>
    </source>
</evidence>
<dbReference type="Proteomes" id="UP000218968">
    <property type="component" value="Chromosome"/>
</dbReference>
<gene>
    <name evidence="1" type="ORF">CNR27_08825</name>
</gene>
<accession>A0A290XEF9</accession>
<protein>
    <submittedName>
        <fullName evidence="1">Uncharacterized protein</fullName>
    </submittedName>
</protein>
<dbReference type="AlphaFoldDB" id="A0A290XEF9"/>
<evidence type="ECO:0000313" key="1">
    <source>
        <dbReference type="EMBL" id="ATD67525.1"/>
    </source>
</evidence>